<keyword evidence="10" id="KW-1185">Reference proteome</keyword>
<dbReference type="PANTHER" id="PTHR11562:SF17">
    <property type="entry name" value="RE54080P-RELATED"/>
    <property type="match status" value="1"/>
</dbReference>
<accession>A0AAD7U5N8</accession>
<dbReference type="GO" id="GO:0005886">
    <property type="term" value="C:plasma membrane"/>
    <property type="evidence" value="ECO:0007669"/>
    <property type="project" value="TreeGrafter"/>
</dbReference>
<evidence type="ECO:0000256" key="2">
    <source>
        <dbReference type="ARBA" id="ARBA00022692"/>
    </source>
</evidence>
<gene>
    <name evidence="9" type="ORF">CTAYLR_009863</name>
</gene>
<feature type="transmembrane region" description="Helical" evidence="7">
    <location>
        <begin position="190"/>
        <end position="209"/>
    </location>
</feature>
<dbReference type="Proteomes" id="UP001230188">
    <property type="component" value="Unassembled WGS sequence"/>
</dbReference>
<keyword evidence="5 7" id="KW-0472">Membrane</keyword>
<dbReference type="InterPro" id="IPR050681">
    <property type="entry name" value="CDF/SLC30A"/>
</dbReference>
<evidence type="ECO:0000259" key="8">
    <source>
        <dbReference type="Pfam" id="PF01545"/>
    </source>
</evidence>
<dbReference type="EMBL" id="JAQMWT010000651">
    <property type="protein sequence ID" value="KAJ8598760.1"/>
    <property type="molecule type" value="Genomic_DNA"/>
</dbReference>
<dbReference type="PANTHER" id="PTHR11562">
    <property type="entry name" value="CATION EFFLUX PROTEIN/ ZINC TRANSPORTER"/>
    <property type="match status" value="1"/>
</dbReference>
<feature type="transmembrane region" description="Helical" evidence="7">
    <location>
        <begin position="77"/>
        <end position="97"/>
    </location>
</feature>
<dbReference type="InterPro" id="IPR027469">
    <property type="entry name" value="Cation_efflux_TMD_sf"/>
</dbReference>
<evidence type="ECO:0000313" key="9">
    <source>
        <dbReference type="EMBL" id="KAJ8598760.1"/>
    </source>
</evidence>
<evidence type="ECO:0000313" key="10">
    <source>
        <dbReference type="Proteomes" id="UP001230188"/>
    </source>
</evidence>
<feature type="region of interest" description="Disordered" evidence="6">
    <location>
        <begin position="285"/>
        <end position="348"/>
    </location>
</feature>
<dbReference type="AlphaFoldDB" id="A0AAD7U5N8"/>
<dbReference type="Gene3D" id="1.20.1510.10">
    <property type="entry name" value="Cation efflux protein transmembrane domain"/>
    <property type="match status" value="1"/>
</dbReference>
<comment type="caution">
    <text evidence="9">The sequence shown here is derived from an EMBL/GenBank/DDBJ whole genome shotgun (WGS) entry which is preliminary data.</text>
</comment>
<dbReference type="SUPFAM" id="SSF161111">
    <property type="entry name" value="Cation efflux protein transmembrane domain-like"/>
    <property type="match status" value="1"/>
</dbReference>
<feature type="transmembrane region" description="Helical" evidence="7">
    <location>
        <begin position="15"/>
        <end position="36"/>
    </location>
</feature>
<keyword evidence="2 7" id="KW-0812">Transmembrane</keyword>
<protein>
    <recommendedName>
        <fullName evidence="8">Cation efflux protein transmembrane domain-containing protein</fullName>
    </recommendedName>
</protein>
<evidence type="ECO:0000256" key="7">
    <source>
        <dbReference type="SAM" id="Phobius"/>
    </source>
</evidence>
<feature type="transmembrane region" description="Helical" evidence="7">
    <location>
        <begin position="117"/>
        <end position="137"/>
    </location>
</feature>
<evidence type="ECO:0000256" key="5">
    <source>
        <dbReference type="ARBA" id="ARBA00023136"/>
    </source>
</evidence>
<dbReference type="Pfam" id="PF01545">
    <property type="entry name" value="Cation_efflux"/>
    <property type="match status" value="1"/>
</dbReference>
<reference evidence="9" key="1">
    <citation type="submission" date="2023-01" db="EMBL/GenBank/DDBJ databases">
        <title>Metagenome sequencing of chrysophaentin producing Chrysophaeum taylorii.</title>
        <authorList>
            <person name="Davison J."/>
            <person name="Bewley C."/>
        </authorList>
    </citation>
    <scope>NUCLEOTIDE SEQUENCE</scope>
    <source>
        <strain evidence="9">NIES-1699</strain>
    </source>
</reference>
<evidence type="ECO:0000256" key="3">
    <source>
        <dbReference type="ARBA" id="ARBA00022906"/>
    </source>
</evidence>
<keyword evidence="3" id="KW-0862">Zinc</keyword>
<keyword evidence="3" id="KW-0864">Zinc transport</keyword>
<proteinExistence type="predicted"/>
<keyword evidence="4 7" id="KW-1133">Transmembrane helix</keyword>
<keyword evidence="3" id="KW-0813">Transport</keyword>
<organism evidence="9 10">
    <name type="scientific">Chrysophaeum taylorii</name>
    <dbReference type="NCBI Taxonomy" id="2483200"/>
    <lineage>
        <taxon>Eukaryota</taxon>
        <taxon>Sar</taxon>
        <taxon>Stramenopiles</taxon>
        <taxon>Ochrophyta</taxon>
        <taxon>Pelagophyceae</taxon>
        <taxon>Pelagomonadales</taxon>
        <taxon>Pelagomonadaceae</taxon>
        <taxon>Chrysophaeum</taxon>
    </lineage>
</organism>
<feature type="transmembrane region" description="Helical" evidence="7">
    <location>
        <begin position="221"/>
        <end position="239"/>
    </location>
</feature>
<keyword evidence="3" id="KW-0406">Ion transport</keyword>
<dbReference type="GO" id="GO:0005385">
    <property type="term" value="F:zinc ion transmembrane transporter activity"/>
    <property type="evidence" value="ECO:0007669"/>
    <property type="project" value="TreeGrafter"/>
</dbReference>
<evidence type="ECO:0000256" key="1">
    <source>
        <dbReference type="ARBA" id="ARBA00004141"/>
    </source>
</evidence>
<evidence type="ECO:0000256" key="6">
    <source>
        <dbReference type="SAM" id="MobiDB-lite"/>
    </source>
</evidence>
<name>A0AAD7U5N8_9STRA</name>
<sequence>MQGRCGKSLTGEAKILVVTVALFGVITVVQFFAASISRSTALLVDCASMLVDALTYAANLWAVCAAAESDTDARARYSLCSSGLSLAVLYGITAWGLADAIVDLFTHKDIEDDLDAWVVLGFGIGGLVFDGLALAAFKAWGLPNTYVEYVQTQTTDGSDGCIEDEPSSPRTQRDADDASLVNMFSALTHVVADSVRSVTSIVLGALVLLDPKLNGSQCDDYATLVVAATILLGSAPLLLEWLRLTRVRRDDDRRRRRQEGPPPALEKNKLEAGIELLTKRRLVRNNSQENGVVQGPLHSPASLRATGSSSSSPRDVENGDTHHHHHNNPVSVRASEERGRNGTSILHI</sequence>
<dbReference type="InterPro" id="IPR058533">
    <property type="entry name" value="Cation_efflux_TM"/>
</dbReference>
<comment type="subcellular location">
    <subcellularLocation>
        <location evidence="1">Membrane</location>
        <topology evidence="1">Multi-pass membrane protein</topology>
    </subcellularLocation>
</comment>
<feature type="domain" description="Cation efflux protein transmembrane" evidence="8">
    <location>
        <begin position="17"/>
        <end position="240"/>
    </location>
</feature>
<evidence type="ECO:0000256" key="4">
    <source>
        <dbReference type="ARBA" id="ARBA00022989"/>
    </source>
</evidence>